<dbReference type="Pfam" id="PF13091">
    <property type="entry name" value="PLDc_2"/>
    <property type="match status" value="2"/>
</dbReference>
<dbReference type="NCBIfam" id="TIGR04265">
    <property type="entry name" value="bac_cardiolipin"/>
    <property type="match status" value="1"/>
</dbReference>
<dbReference type="HAMAP" id="MF_01916">
    <property type="entry name" value="Cardiolipin_synth_Cls"/>
    <property type="match status" value="1"/>
</dbReference>
<dbReference type="GO" id="GO:0032049">
    <property type="term" value="P:cardiolipin biosynthetic process"/>
    <property type="evidence" value="ECO:0007669"/>
    <property type="project" value="UniProtKB-UniRule"/>
</dbReference>
<evidence type="ECO:0000256" key="1">
    <source>
        <dbReference type="ARBA" id="ARBA00004651"/>
    </source>
</evidence>
<evidence type="ECO:0000256" key="6">
    <source>
        <dbReference type="ARBA" id="ARBA00022737"/>
    </source>
</evidence>
<dbReference type="SMART" id="SM00155">
    <property type="entry name" value="PLDc"/>
    <property type="match status" value="2"/>
</dbReference>
<keyword evidence="7 12" id="KW-1133">Transmembrane helix</keyword>
<evidence type="ECO:0000256" key="8">
    <source>
        <dbReference type="ARBA" id="ARBA00023098"/>
    </source>
</evidence>
<evidence type="ECO:0000256" key="7">
    <source>
        <dbReference type="ARBA" id="ARBA00022989"/>
    </source>
</evidence>
<reference evidence="15 17" key="2">
    <citation type="submission" date="2020-11" db="EMBL/GenBank/DDBJ databases">
        <authorList>
            <consortium name="Pathogen Informatics"/>
        </authorList>
    </citation>
    <scope>NUCLEOTIDE SEQUENCE [LARGE SCALE GENOMIC DNA]</scope>
    <source>
        <strain evidence="15 17">NCTC12218</strain>
    </source>
</reference>
<organism evidence="16">
    <name type="scientific">Staphylococcus schleiferi</name>
    <dbReference type="NCBI Taxonomy" id="1295"/>
    <lineage>
        <taxon>Bacteria</taxon>
        <taxon>Bacillati</taxon>
        <taxon>Bacillota</taxon>
        <taxon>Bacilli</taxon>
        <taxon>Bacillales</taxon>
        <taxon>Staphylococcaceae</taxon>
        <taxon>Staphylococcus</taxon>
    </lineage>
</organism>
<feature type="active site" evidence="12">
    <location>
        <position position="421"/>
    </location>
</feature>
<dbReference type="FunFam" id="3.30.870.10:FF:000014">
    <property type="entry name" value="Cardiolipin synthase"/>
    <property type="match status" value="1"/>
</dbReference>
<dbReference type="PROSITE" id="PS50035">
    <property type="entry name" value="PLD"/>
    <property type="match status" value="2"/>
</dbReference>
<evidence type="ECO:0000256" key="12">
    <source>
        <dbReference type="HAMAP-Rule" id="MF_01916"/>
    </source>
</evidence>
<evidence type="ECO:0000313" key="16">
    <source>
        <dbReference type="EMBL" id="SUM86597.1"/>
    </source>
</evidence>
<feature type="transmembrane region" description="Helical" evidence="12">
    <location>
        <begin position="12"/>
        <end position="33"/>
    </location>
</feature>
<dbReference type="Gene3D" id="3.30.870.10">
    <property type="entry name" value="Endonuclease Chain A"/>
    <property type="match status" value="2"/>
</dbReference>
<feature type="active site" evidence="12">
    <location>
        <position position="416"/>
    </location>
</feature>
<dbReference type="EMBL" id="LR962863">
    <property type="protein sequence ID" value="CAD7358737.1"/>
    <property type="molecule type" value="Genomic_DNA"/>
</dbReference>
<keyword evidence="4 12" id="KW-0808">Transferase</keyword>
<dbReference type="EMBL" id="UHEF01000001">
    <property type="protein sequence ID" value="SUM86597.1"/>
    <property type="molecule type" value="Genomic_DNA"/>
</dbReference>
<dbReference type="CDD" id="cd09112">
    <property type="entry name" value="PLDc_CLS_2"/>
    <property type="match status" value="1"/>
</dbReference>
<dbReference type="AlphaFoldDB" id="A0A7Z7VWB3"/>
<comment type="catalytic activity">
    <reaction evidence="12">
        <text>2 a 1,2-diacyl-sn-glycero-3-phospho-(1'-sn-glycerol) = a cardiolipin + glycerol</text>
        <dbReference type="Rhea" id="RHEA:31451"/>
        <dbReference type="ChEBI" id="CHEBI:17754"/>
        <dbReference type="ChEBI" id="CHEBI:62237"/>
        <dbReference type="ChEBI" id="CHEBI:64716"/>
    </reaction>
</comment>
<keyword evidence="3 12" id="KW-0444">Lipid biosynthesis</keyword>
<feature type="active site" evidence="12">
    <location>
        <position position="234"/>
    </location>
</feature>
<dbReference type="GO" id="GO:0005886">
    <property type="term" value="C:plasma membrane"/>
    <property type="evidence" value="ECO:0007669"/>
    <property type="project" value="UniProtKB-SubCell"/>
</dbReference>
<accession>A0A7Z7VWB3</accession>
<dbReference type="InterPro" id="IPR022924">
    <property type="entry name" value="Cardiolipin_synthase"/>
</dbReference>
<evidence type="ECO:0000313" key="15">
    <source>
        <dbReference type="EMBL" id="CAD7358737.1"/>
    </source>
</evidence>
<comment type="function">
    <text evidence="12">Catalyzes the reversible phosphatidyl group transfer from one phosphatidylglycerol molecule to another to form cardiolipin (CL) (diphosphatidylglycerol) and glycerol.</text>
</comment>
<dbReference type="PANTHER" id="PTHR21248">
    <property type="entry name" value="CARDIOLIPIN SYNTHASE"/>
    <property type="match status" value="1"/>
</dbReference>
<dbReference type="EC" id="2.7.8.-" evidence="12 13"/>
<evidence type="ECO:0000256" key="2">
    <source>
        <dbReference type="ARBA" id="ARBA00022475"/>
    </source>
</evidence>
<dbReference type="RefSeq" id="WP_236744731.1">
    <property type="nucleotide sequence ID" value="NZ_LR962863.1"/>
</dbReference>
<dbReference type="Pfam" id="PF13396">
    <property type="entry name" value="PLDc_N"/>
    <property type="match status" value="1"/>
</dbReference>
<feature type="domain" description="PLD phosphodiesterase" evidence="14">
    <location>
        <begin position="229"/>
        <end position="256"/>
    </location>
</feature>
<evidence type="ECO:0000256" key="10">
    <source>
        <dbReference type="ARBA" id="ARBA00023209"/>
    </source>
</evidence>
<name>A0A7Z7VWB3_STASC</name>
<keyword evidence="11 12" id="KW-1208">Phospholipid metabolism</keyword>
<dbReference type="GO" id="GO:0008808">
    <property type="term" value="F:cardiolipin synthase activity"/>
    <property type="evidence" value="ECO:0007669"/>
    <property type="project" value="UniProtKB-UniRule"/>
</dbReference>
<dbReference type="InterPro" id="IPR001736">
    <property type="entry name" value="PLipase_D/transphosphatidylase"/>
</dbReference>
<feature type="active site" evidence="12">
    <location>
        <position position="241"/>
    </location>
</feature>
<comment type="similarity">
    <text evidence="12">Belongs to the phospholipase D family. Cardiolipin synthase subfamily.</text>
</comment>
<sequence>MQLIFDPNVNMIYRIVSGIFFLINVVLALFIIFLERDRREATATWAWLLLLFIMPIFGFLLYLFFGRAVRLKSSRHEQGKEIEDARTRVKNQKQQFIDRTFKTENPVVEKQSDLVEMMLTREVSFLSENNHVKTFTDGHALFEKMKQDLKAAKTYIHMEFYILNLDGLGKSVLEILKDKAKEGLEVKLLYDAVGSKQLRKSKLKDLTEAGVEVEAFFHAKIIPFVNFRVNNRNHRKNVVIDGYIGYVGGFNVGDEYLGLDEKMGYWRDTHLRIQGDGVDALQLGFIHDWNSQIADEYQLDYSERYFPENARKDGQVAMQLGLSGPNRDWPQLEFAYLKMIMNAKSTIYMQSPYFVPDVGFVNALRIAAKSGVDIHLMIPNKPDQPFVHWATLTTVALLMYEGVNVYTYENGFIHSKMMVIDGEVASVGSANMDARSFKLNFEVNALIYNQDIAESLISAFKEDLKVSKQLTPERYENRSNWVKFKQSIAKLVSPILYNLSFVYKPIGVTKCILETAIFLR</sequence>
<keyword evidence="9 12" id="KW-0472">Membrane</keyword>
<dbReference type="PANTHER" id="PTHR21248:SF22">
    <property type="entry name" value="PHOSPHOLIPASE D"/>
    <property type="match status" value="1"/>
</dbReference>
<evidence type="ECO:0000256" key="13">
    <source>
        <dbReference type="NCBIfam" id="TIGR04265"/>
    </source>
</evidence>
<feature type="domain" description="PLD phosphodiesterase" evidence="14">
    <location>
        <begin position="409"/>
        <end position="436"/>
    </location>
</feature>
<evidence type="ECO:0000256" key="9">
    <source>
        <dbReference type="ARBA" id="ARBA00023136"/>
    </source>
</evidence>
<keyword evidence="8 12" id="KW-0443">Lipid metabolism</keyword>
<evidence type="ECO:0000259" key="14">
    <source>
        <dbReference type="PROSITE" id="PS50035"/>
    </source>
</evidence>
<feature type="transmembrane region" description="Helical" evidence="12">
    <location>
        <begin position="45"/>
        <end position="65"/>
    </location>
</feature>
<dbReference type="SUPFAM" id="SSF56024">
    <property type="entry name" value="Phospholipase D/nuclease"/>
    <property type="match status" value="2"/>
</dbReference>
<feature type="active site" evidence="12">
    <location>
        <position position="236"/>
    </location>
</feature>
<dbReference type="Proteomes" id="UP000264146">
    <property type="component" value="Chromosome"/>
</dbReference>
<evidence type="ECO:0000313" key="17">
    <source>
        <dbReference type="Proteomes" id="UP000264146"/>
    </source>
</evidence>
<dbReference type="InterPro" id="IPR027379">
    <property type="entry name" value="CLS_N"/>
</dbReference>
<proteinExistence type="inferred from homology"/>
<keyword evidence="6" id="KW-0677">Repeat</keyword>
<evidence type="ECO:0000256" key="4">
    <source>
        <dbReference type="ARBA" id="ARBA00022679"/>
    </source>
</evidence>
<keyword evidence="5 12" id="KW-0812">Transmembrane</keyword>
<keyword evidence="10 12" id="KW-0594">Phospholipid biosynthesis</keyword>
<protein>
    <recommendedName>
        <fullName evidence="12 13">Cardiolipin synthase</fullName>
        <shortName evidence="12">CL synthase</shortName>
        <ecNumber evidence="12 13">2.7.8.-</ecNumber>
    </recommendedName>
</protein>
<dbReference type="InterPro" id="IPR025202">
    <property type="entry name" value="PLD-like_dom"/>
</dbReference>
<comment type="subcellular location">
    <subcellularLocation>
        <location evidence="1 12">Cell membrane</location>
        <topology evidence="1 12">Multi-pass membrane protein</topology>
    </subcellularLocation>
</comment>
<dbReference type="CDD" id="cd09110">
    <property type="entry name" value="PLDc_CLS_1"/>
    <property type="match status" value="1"/>
</dbReference>
<evidence type="ECO:0000256" key="3">
    <source>
        <dbReference type="ARBA" id="ARBA00022516"/>
    </source>
</evidence>
<keyword evidence="2 12" id="KW-1003">Cell membrane</keyword>
<feature type="active site" evidence="12">
    <location>
        <position position="414"/>
    </location>
</feature>
<gene>
    <name evidence="16" type="primary">cls1</name>
    <name evidence="16" type="ORF">NCTC12218_00320</name>
</gene>
<evidence type="ECO:0000256" key="11">
    <source>
        <dbReference type="ARBA" id="ARBA00023264"/>
    </source>
</evidence>
<dbReference type="InterPro" id="IPR030874">
    <property type="entry name" value="Cardiolipin_synth_Firmi"/>
</dbReference>
<evidence type="ECO:0000256" key="5">
    <source>
        <dbReference type="ARBA" id="ARBA00022692"/>
    </source>
</evidence>
<reference evidence="16" key="1">
    <citation type="submission" date="2018-06" db="EMBL/GenBank/DDBJ databases">
        <authorList>
            <consortium name="Pathogen Informatics"/>
            <person name="Doyle S."/>
        </authorList>
    </citation>
    <scope>NUCLEOTIDE SEQUENCE [LARGE SCALE GENOMIC DNA]</scope>
    <source>
        <strain evidence="16">NCTC12218</strain>
    </source>
</reference>